<protein>
    <submittedName>
        <fullName evidence="1">Putative DLP12 prophage antitermination protein Q</fullName>
    </submittedName>
</protein>
<accession>A0A077QFA6</accession>
<reference evidence="1" key="1">
    <citation type="submission" date="2013-07" db="EMBL/GenBank/DDBJ databases">
        <title>Sub-species coevolution in mutualistic symbiosis.</title>
        <authorList>
            <person name="Murfin K."/>
            <person name="Klassen J."/>
            <person name="Lee M."/>
            <person name="Forst S."/>
            <person name="Stock P."/>
            <person name="Goodrich-Blair H."/>
        </authorList>
    </citation>
    <scope>NUCLEOTIDE SEQUENCE [LARGE SCALE GENOMIC DNA]</scope>
    <source>
        <strain evidence="1">Intermedium</strain>
    </source>
</reference>
<proteinExistence type="predicted"/>
<gene>
    <name evidence="1" type="ORF">XBI1_440007</name>
</gene>
<sequence length="26" mass="3020">MLMMLDIPLDMDKDIPLAQHLLCSDF</sequence>
<comment type="caution">
    <text evidence="1">The sequence shown here is derived from an EMBL/GenBank/DDBJ whole genome shotgun (WGS) entry which is preliminary data.</text>
</comment>
<evidence type="ECO:0000313" key="1">
    <source>
        <dbReference type="EMBL" id="CDH34727.1"/>
    </source>
</evidence>
<organism evidence="1">
    <name type="scientific">Xenorhabdus bovienii str. Intermedium</name>
    <dbReference type="NCBI Taxonomy" id="1379677"/>
    <lineage>
        <taxon>Bacteria</taxon>
        <taxon>Pseudomonadati</taxon>
        <taxon>Pseudomonadota</taxon>
        <taxon>Gammaproteobacteria</taxon>
        <taxon>Enterobacterales</taxon>
        <taxon>Morganellaceae</taxon>
        <taxon>Xenorhabdus</taxon>
    </lineage>
</organism>
<dbReference type="Proteomes" id="UP000028480">
    <property type="component" value="Unassembled WGS sequence"/>
</dbReference>
<dbReference type="HOGENOM" id="CLU_3417163_0_0_6"/>
<dbReference type="EMBL" id="CBTB010000251">
    <property type="protein sequence ID" value="CDH34727.1"/>
    <property type="molecule type" value="Genomic_DNA"/>
</dbReference>
<name>A0A077QFA6_XENBV</name>
<dbReference type="AlphaFoldDB" id="A0A077QFA6"/>